<name>A0A0W8E1U8_9ZZZZ</name>
<evidence type="ECO:0000256" key="4">
    <source>
        <dbReference type="ARBA" id="ARBA00022989"/>
    </source>
</evidence>
<dbReference type="Gene3D" id="1.20.1250.20">
    <property type="entry name" value="MFS general substrate transporter like domains"/>
    <property type="match status" value="1"/>
</dbReference>
<feature type="transmembrane region" description="Helical" evidence="6">
    <location>
        <begin position="656"/>
        <end position="686"/>
    </location>
</feature>
<dbReference type="PANTHER" id="PTHR43124:SF3">
    <property type="entry name" value="CHLORAMPHENICOL EFFLUX PUMP RV0191"/>
    <property type="match status" value="1"/>
</dbReference>
<feature type="transmembrane region" description="Helical" evidence="6">
    <location>
        <begin position="451"/>
        <end position="467"/>
    </location>
</feature>
<feature type="transmembrane region" description="Helical" evidence="6">
    <location>
        <begin position="506"/>
        <end position="527"/>
    </location>
</feature>
<dbReference type="InterPro" id="IPR050189">
    <property type="entry name" value="MFS_Efflux_Transporters"/>
</dbReference>
<dbReference type="Pfam" id="PF07690">
    <property type="entry name" value="MFS_1"/>
    <property type="match status" value="1"/>
</dbReference>
<dbReference type="GO" id="GO:0005886">
    <property type="term" value="C:plasma membrane"/>
    <property type="evidence" value="ECO:0007669"/>
    <property type="project" value="UniProtKB-SubCell"/>
</dbReference>
<gene>
    <name evidence="8" type="ORF">ASZ90_020000</name>
</gene>
<feature type="transmembrane region" description="Helical" evidence="6">
    <location>
        <begin position="473"/>
        <end position="494"/>
    </location>
</feature>
<comment type="caution">
    <text evidence="8">The sequence shown here is derived from an EMBL/GenBank/DDBJ whole genome shotgun (WGS) entry which is preliminary data.</text>
</comment>
<keyword evidence="3 6" id="KW-0812">Transmembrane</keyword>
<keyword evidence="5 6" id="KW-0472">Membrane</keyword>
<keyword evidence="4 6" id="KW-1133">Transmembrane helix</keyword>
<dbReference type="InterPro" id="IPR020846">
    <property type="entry name" value="MFS_dom"/>
</dbReference>
<feature type="transmembrane region" description="Helical" evidence="6">
    <location>
        <begin position="387"/>
        <end position="406"/>
    </location>
</feature>
<accession>A0A0W8E1U8</accession>
<evidence type="ECO:0000259" key="7">
    <source>
        <dbReference type="PROSITE" id="PS50850"/>
    </source>
</evidence>
<dbReference type="InterPro" id="IPR011701">
    <property type="entry name" value="MFS"/>
</dbReference>
<feature type="transmembrane region" description="Helical" evidence="6">
    <location>
        <begin position="21"/>
        <end position="41"/>
    </location>
</feature>
<evidence type="ECO:0000256" key="5">
    <source>
        <dbReference type="ARBA" id="ARBA00023136"/>
    </source>
</evidence>
<dbReference type="GO" id="GO:0022857">
    <property type="term" value="F:transmembrane transporter activity"/>
    <property type="evidence" value="ECO:0007669"/>
    <property type="project" value="InterPro"/>
</dbReference>
<dbReference type="InterPro" id="IPR036259">
    <property type="entry name" value="MFS_trans_sf"/>
</dbReference>
<dbReference type="EMBL" id="LNQE01001916">
    <property type="protein sequence ID" value="KUG02632.1"/>
    <property type="molecule type" value="Genomic_DNA"/>
</dbReference>
<feature type="transmembrane region" description="Helical" evidence="6">
    <location>
        <begin position="743"/>
        <end position="764"/>
    </location>
</feature>
<proteinExistence type="predicted"/>
<feature type="domain" description="Major facilitator superfamily (MFS) profile" evidence="7">
    <location>
        <begin position="340"/>
        <end position="767"/>
    </location>
</feature>
<evidence type="ECO:0000256" key="6">
    <source>
        <dbReference type="SAM" id="Phobius"/>
    </source>
</evidence>
<evidence type="ECO:0000313" key="8">
    <source>
        <dbReference type="EMBL" id="KUG02632.1"/>
    </source>
</evidence>
<organism evidence="8">
    <name type="scientific">hydrocarbon metagenome</name>
    <dbReference type="NCBI Taxonomy" id="938273"/>
    <lineage>
        <taxon>unclassified sequences</taxon>
        <taxon>metagenomes</taxon>
        <taxon>ecological metagenomes</taxon>
    </lineage>
</organism>
<feature type="transmembrane region" description="Helical" evidence="6">
    <location>
        <begin position="220"/>
        <end position="243"/>
    </location>
</feature>
<feature type="transmembrane region" description="Helical" evidence="6">
    <location>
        <begin position="585"/>
        <end position="605"/>
    </location>
</feature>
<reference evidence="8" key="1">
    <citation type="journal article" date="2015" name="Proc. Natl. Acad. Sci. U.S.A.">
        <title>Networks of energetic and metabolic interactions define dynamics in microbial communities.</title>
        <authorList>
            <person name="Embree M."/>
            <person name="Liu J.K."/>
            <person name="Al-Bassam M.M."/>
            <person name="Zengler K."/>
        </authorList>
    </citation>
    <scope>NUCLEOTIDE SEQUENCE</scope>
</reference>
<evidence type="ECO:0000256" key="3">
    <source>
        <dbReference type="ARBA" id="ARBA00022692"/>
    </source>
</evidence>
<dbReference type="SUPFAM" id="SSF103473">
    <property type="entry name" value="MFS general substrate transporter"/>
    <property type="match status" value="1"/>
</dbReference>
<comment type="subcellular location">
    <subcellularLocation>
        <location evidence="1">Cell membrane</location>
        <topology evidence="1">Multi-pass membrane protein</topology>
    </subcellularLocation>
</comment>
<dbReference type="PROSITE" id="PS50850">
    <property type="entry name" value="MFS"/>
    <property type="match status" value="1"/>
</dbReference>
<keyword evidence="2" id="KW-1003">Cell membrane</keyword>
<feature type="transmembrane region" description="Helical" evidence="6">
    <location>
        <begin position="426"/>
        <end position="444"/>
    </location>
</feature>
<feature type="transmembrane region" description="Helical" evidence="6">
    <location>
        <begin position="625"/>
        <end position="644"/>
    </location>
</feature>
<dbReference type="AlphaFoldDB" id="A0A0W8E1U8"/>
<sequence>MDNVVKYMADIKGVRRKVLTMALGLLVIIMSFTGFINYMTFASNYNKSLVNTYSVAGNESVRKIEYALHYGKPINNYYGMNDTLNELKDVIAELEQVNIVSPAGEILYDLNGFVRDGQLPAELTKAAIFQQGAVNDNLSYQFFEDKAYLFIRINDHSAYHVASLVMVFPQDTFMQFNSPFTKQLLAYLIGMAIIALALLSIIIFRTKIFNQNNLMNKKKVLIVLIAVLGSGQLLYSGADYFLFKNAYIDMAYTSKDFIQNIVEKNIDSIYSKGLSMENIEGLDEYLDSINKSLPQIEDISLVQPKESNVQNTQQLSKINVTVSVDYIDQQMSKILLDMLTVLVISVFFMIEITLLAVIMMTRSQRKAAPDPGVGTDTRTSHGLVRSLTFFVNIGACMSLTFVPIVMNNLYKPVGGISKDVVLGLPLSAEMLGGILAIILAGWLIGKKGWRAVFCLGALLLALGNLTSGLSASALLFVFCRGIAGLGLGFIFMSIRSLVVSLPEKNAAIAEFSAGSIAGLNCGAVIGGMLADRIGYDAVFYLAAITVIVSYTFVRRLMTDFEIADRLTSKISVMERLGNFLADKKAIIFLICIFIPYFISGAFLDYYFPLLASSNGLSQSDISRGFLLNGLFIIYLGPILTRYVIEKLGNTNGMIISAFIVVCALATFVFFGTIAAAFVTIILLGIAESFGVSMKTTYFLNLKGIRDLEINKGIAYFSVMVNLSRMVGPIIYGMALSLGMRMGVGIISLGILVLLSVFIIFTKFYPAQYNTSETA</sequence>
<feature type="transmembrane region" description="Helical" evidence="6">
    <location>
        <begin position="712"/>
        <end position="731"/>
    </location>
</feature>
<evidence type="ECO:0000256" key="1">
    <source>
        <dbReference type="ARBA" id="ARBA00004651"/>
    </source>
</evidence>
<evidence type="ECO:0000256" key="2">
    <source>
        <dbReference type="ARBA" id="ARBA00022475"/>
    </source>
</evidence>
<dbReference type="PANTHER" id="PTHR43124">
    <property type="entry name" value="PURINE EFFLUX PUMP PBUE"/>
    <property type="match status" value="1"/>
</dbReference>
<feature type="transmembrane region" description="Helical" evidence="6">
    <location>
        <begin position="184"/>
        <end position="208"/>
    </location>
</feature>
<feature type="transmembrane region" description="Helical" evidence="6">
    <location>
        <begin position="334"/>
        <end position="358"/>
    </location>
</feature>
<protein>
    <recommendedName>
        <fullName evidence="7">Major facilitator superfamily (MFS) profile domain-containing protein</fullName>
    </recommendedName>
</protein>
<feature type="transmembrane region" description="Helical" evidence="6">
    <location>
        <begin position="533"/>
        <end position="553"/>
    </location>
</feature>